<dbReference type="InterPro" id="IPR003207">
    <property type="entry name" value="Ppandiol/glycerol_DeHydtase_su"/>
</dbReference>
<proteinExistence type="predicted"/>
<evidence type="ECO:0000313" key="3">
    <source>
        <dbReference type="Proteomes" id="UP000428330"/>
    </source>
</evidence>
<accession>A0A6I6IT95</accession>
<dbReference type="Gene3D" id="1.10.1510.20">
    <property type="entry name" value="Propanediol/glycerol dehydratase, small subunit"/>
    <property type="match status" value="1"/>
</dbReference>
<dbReference type="OrthoDB" id="3732589at2"/>
<dbReference type="Proteomes" id="UP000428330">
    <property type="component" value="Chromosome"/>
</dbReference>
<dbReference type="RefSeq" id="WP_157707985.1">
    <property type="nucleotide sequence ID" value="NZ_CP034348.1"/>
</dbReference>
<keyword evidence="3" id="KW-1185">Reference proteome</keyword>
<evidence type="ECO:0000313" key="2">
    <source>
        <dbReference type="EMBL" id="QGX99304.1"/>
    </source>
</evidence>
<sequence length="142" mass="15974">MSDKPLTARDYPVAETRPEQVAGSRGKPLSSLTLDAVIGGDVDIEDLRITPQALLQQAQISRSVGRAALAENFERAAEMTRLPQDEVMTIYELLRPGRAESKDSLLDAASRIRRDHDAQQLADFLEEAARFYELRGLFRKRY</sequence>
<dbReference type="Pfam" id="PF02287">
    <property type="entry name" value="Dehydratase_SU"/>
    <property type="match status" value="1"/>
</dbReference>
<dbReference type="KEGG" id="rom:EI983_13925"/>
<evidence type="ECO:0000256" key="1">
    <source>
        <dbReference type="SAM" id="MobiDB-lite"/>
    </source>
</evidence>
<dbReference type="EMBL" id="CP034348">
    <property type="protein sequence ID" value="QGX99304.1"/>
    <property type="molecule type" value="Genomic_DNA"/>
</dbReference>
<dbReference type="InterPro" id="IPR036091">
    <property type="entry name" value="Prodiol/glycerol_DeHase__sf_su"/>
</dbReference>
<protein>
    <submittedName>
        <fullName evidence="2">Glycerol dehydratase</fullName>
    </submittedName>
</protein>
<name>A0A6I6IT95_9RHOB</name>
<reference evidence="3" key="1">
    <citation type="submission" date="2018-12" db="EMBL/GenBank/DDBJ databases">
        <title>Complete genome sequence of Roseovarius sp. MME-070.</title>
        <authorList>
            <person name="Nam Y.-D."/>
            <person name="Kang J."/>
            <person name="Chung W.-H."/>
            <person name="Park Y.S."/>
        </authorList>
    </citation>
    <scope>NUCLEOTIDE SEQUENCE [LARGE SCALE GENOMIC DNA]</scope>
    <source>
        <strain evidence="3">MME-070</strain>
    </source>
</reference>
<organism evidence="2 3">
    <name type="scientific">Roseovarius faecimaris</name>
    <dbReference type="NCBI Taxonomy" id="2494550"/>
    <lineage>
        <taxon>Bacteria</taxon>
        <taxon>Pseudomonadati</taxon>
        <taxon>Pseudomonadota</taxon>
        <taxon>Alphaproteobacteria</taxon>
        <taxon>Rhodobacterales</taxon>
        <taxon>Roseobacteraceae</taxon>
        <taxon>Roseovarius</taxon>
    </lineage>
</organism>
<dbReference type="AlphaFoldDB" id="A0A6I6IT95"/>
<feature type="region of interest" description="Disordered" evidence="1">
    <location>
        <begin position="1"/>
        <end position="27"/>
    </location>
</feature>
<dbReference type="SUPFAM" id="SSF47148">
    <property type="entry name" value="Diol dehydratase, gamma subunit"/>
    <property type="match status" value="1"/>
</dbReference>
<gene>
    <name evidence="2" type="ORF">EI983_13925</name>
</gene>